<accession>A0A853IB86</accession>
<keyword evidence="6" id="KW-1185">Reference proteome</keyword>
<evidence type="ECO:0000313" key="5">
    <source>
        <dbReference type="EMBL" id="NYZ64686.1"/>
    </source>
</evidence>
<organism evidence="5 6">
    <name type="scientific">Spartinivicinus marinus</name>
    <dbReference type="NCBI Taxonomy" id="2994442"/>
    <lineage>
        <taxon>Bacteria</taxon>
        <taxon>Pseudomonadati</taxon>
        <taxon>Pseudomonadota</taxon>
        <taxon>Gammaproteobacteria</taxon>
        <taxon>Oceanospirillales</taxon>
        <taxon>Zooshikellaceae</taxon>
        <taxon>Spartinivicinus</taxon>
    </lineage>
</organism>
<dbReference type="Proteomes" id="UP000569732">
    <property type="component" value="Unassembled WGS sequence"/>
</dbReference>
<proteinExistence type="inferred from homology"/>
<evidence type="ECO:0000259" key="4">
    <source>
        <dbReference type="Pfam" id="PF13458"/>
    </source>
</evidence>
<dbReference type="CDD" id="cd19978">
    <property type="entry name" value="PBP1_ABC_ligand_binding-like"/>
    <property type="match status" value="1"/>
</dbReference>
<feature type="signal peptide" evidence="3">
    <location>
        <begin position="1"/>
        <end position="20"/>
    </location>
</feature>
<evidence type="ECO:0000256" key="2">
    <source>
        <dbReference type="ARBA" id="ARBA00022729"/>
    </source>
</evidence>
<dbReference type="EMBL" id="JACCKB010000002">
    <property type="protein sequence ID" value="NYZ64686.1"/>
    <property type="molecule type" value="Genomic_DNA"/>
</dbReference>
<feature type="chain" id="PRO_5032716550" evidence="3">
    <location>
        <begin position="21"/>
        <end position="407"/>
    </location>
</feature>
<comment type="caution">
    <text evidence="5">The sequence shown here is derived from an EMBL/GenBank/DDBJ whole genome shotgun (WGS) entry which is preliminary data.</text>
</comment>
<protein>
    <submittedName>
        <fullName evidence="5">ABC transporter substrate-binding protein</fullName>
    </submittedName>
</protein>
<gene>
    <name evidence="5" type="ORF">H0A36_01620</name>
</gene>
<reference evidence="5 6" key="1">
    <citation type="submission" date="2020-07" db="EMBL/GenBank/DDBJ databases">
        <title>Endozoicomonas sp. nov., isolated from sediment.</title>
        <authorList>
            <person name="Gu T."/>
        </authorList>
    </citation>
    <scope>NUCLEOTIDE SEQUENCE [LARGE SCALE GENOMIC DNA]</scope>
    <source>
        <strain evidence="5 6">SM1973</strain>
    </source>
</reference>
<dbReference type="RefSeq" id="WP_180566726.1">
    <property type="nucleotide sequence ID" value="NZ_JACCKB010000002.1"/>
</dbReference>
<feature type="domain" description="Leucine-binding protein" evidence="4">
    <location>
        <begin position="33"/>
        <end position="189"/>
    </location>
</feature>
<dbReference type="SUPFAM" id="SSF53822">
    <property type="entry name" value="Periplasmic binding protein-like I"/>
    <property type="match status" value="1"/>
</dbReference>
<dbReference type="PANTHER" id="PTHR47235:SF1">
    <property type="entry name" value="BLR6548 PROTEIN"/>
    <property type="match status" value="1"/>
</dbReference>
<comment type="similarity">
    <text evidence="1">Belongs to the leucine-binding protein family.</text>
</comment>
<dbReference type="Pfam" id="PF13458">
    <property type="entry name" value="Peripla_BP_6"/>
    <property type="match status" value="1"/>
</dbReference>
<name>A0A853IB86_9GAMM</name>
<dbReference type="PANTHER" id="PTHR47235">
    <property type="entry name" value="BLR6548 PROTEIN"/>
    <property type="match status" value="1"/>
</dbReference>
<dbReference type="AlphaFoldDB" id="A0A853IB86"/>
<dbReference type="Gene3D" id="3.40.50.2300">
    <property type="match status" value="2"/>
</dbReference>
<sequence length="407" mass="44118">MRLIHCTLLLSMTIASSTWAADPGVTDSQLIFGSVLALKGKAKGLGLGMQKGLNAALEDQTVKGKNIIIKYLNDFYEPRKSRNATITLIDQGIFLMIGNVGTPTAKVTLPLLAKANVPAVGFFTGAGILRPALGPVVNFRASYVQETAAVINQGITNGLKPSEVCAYVQNDAYGMAGLIGIRQALAEHNTDTNVLNLYDKIIKMEGVIPARNGIGPIGVYQRNTNKVRPGYQSLVEWEQETGKSCKLVVTVGAYSNIAHFVRVANVVNKEKWIISAVSFTGADNYKADLTKYKATDRVLMTQIVPLLDSKLPIVAEAKQALKSDFGFVSLEGYIVGKMTLTILNNIDGELTRENFMKQVKITKLNLGGLDIDFTSNPYQGSNLVIVSQLKDGQYIPAAPATWQTMMK</sequence>
<keyword evidence="2 3" id="KW-0732">Signal</keyword>
<evidence type="ECO:0000313" key="6">
    <source>
        <dbReference type="Proteomes" id="UP000569732"/>
    </source>
</evidence>
<evidence type="ECO:0000256" key="3">
    <source>
        <dbReference type="SAM" id="SignalP"/>
    </source>
</evidence>
<evidence type="ECO:0000256" key="1">
    <source>
        <dbReference type="ARBA" id="ARBA00010062"/>
    </source>
</evidence>
<dbReference type="InterPro" id="IPR028082">
    <property type="entry name" value="Peripla_BP_I"/>
</dbReference>
<dbReference type="InterPro" id="IPR028081">
    <property type="entry name" value="Leu-bd"/>
</dbReference>